<evidence type="ECO:0000313" key="3">
    <source>
        <dbReference type="Proteomes" id="UP001302494"/>
    </source>
</evidence>
<dbReference type="EMBL" id="CP116968">
    <property type="protein sequence ID" value="WNM61863.1"/>
    <property type="molecule type" value="Genomic_DNA"/>
</dbReference>
<gene>
    <name evidence="2" type="ORF">PQG83_19285</name>
</gene>
<dbReference type="Proteomes" id="UP001302494">
    <property type="component" value="Chromosome"/>
</dbReference>
<dbReference type="PANTHER" id="PTHR12277">
    <property type="entry name" value="ALPHA/BETA HYDROLASE DOMAIN-CONTAINING PROTEIN"/>
    <property type="match status" value="1"/>
</dbReference>
<dbReference type="InterPro" id="IPR029058">
    <property type="entry name" value="AB_hydrolase_fold"/>
</dbReference>
<dbReference type="RefSeq" id="WP_312744494.1">
    <property type="nucleotide sequence ID" value="NZ_CP116968.1"/>
</dbReference>
<reference evidence="2 3" key="1">
    <citation type="submission" date="2023-01" db="EMBL/GenBank/DDBJ databases">
        <title>Cultivation and genomic characterization of new, ubiquitous marine nitrite-oxidizing bacteria from the Nitrospirales.</title>
        <authorList>
            <person name="Mueller A.J."/>
            <person name="Daebeler A."/>
            <person name="Herbold C.W."/>
            <person name="Kirkegaard R.H."/>
            <person name="Daims H."/>
        </authorList>
    </citation>
    <scope>NUCLEOTIDE SEQUENCE [LARGE SCALE GENOMIC DNA]</scope>
    <source>
        <strain evidence="2 3">DK</strain>
    </source>
</reference>
<dbReference type="GO" id="GO:0016787">
    <property type="term" value="F:hydrolase activity"/>
    <property type="evidence" value="ECO:0007669"/>
    <property type="project" value="UniProtKB-KW"/>
</dbReference>
<dbReference type="InterPro" id="IPR022742">
    <property type="entry name" value="Hydrolase_4"/>
</dbReference>
<dbReference type="AlphaFoldDB" id="A0AA96GMG3"/>
<dbReference type="SUPFAM" id="SSF53474">
    <property type="entry name" value="alpha/beta-Hydrolases"/>
    <property type="match status" value="1"/>
</dbReference>
<protein>
    <submittedName>
        <fullName evidence="2">Alpha/beta fold hydrolase</fullName>
    </submittedName>
</protein>
<keyword evidence="3" id="KW-1185">Reference proteome</keyword>
<evidence type="ECO:0000313" key="2">
    <source>
        <dbReference type="EMBL" id="WNM61863.1"/>
    </source>
</evidence>
<name>A0AA96GMG3_9BACT</name>
<keyword evidence="2" id="KW-0378">Hydrolase</keyword>
<feature type="domain" description="Serine aminopeptidase S33" evidence="1">
    <location>
        <begin position="89"/>
        <end position="282"/>
    </location>
</feature>
<organism evidence="2 3">
    <name type="scientific">Candidatus Nitrospira neomarina</name>
    <dbReference type="NCBI Taxonomy" id="3020899"/>
    <lineage>
        <taxon>Bacteria</taxon>
        <taxon>Pseudomonadati</taxon>
        <taxon>Nitrospirota</taxon>
        <taxon>Nitrospiria</taxon>
        <taxon>Nitrospirales</taxon>
        <taxon>Nitrospiraceae</taxon>
        <taxon>Nitrospira</taxon>
    </lineage>
</organism>
<dbReference type="Pfam" id="PF12146">
    <property type="entry name" value="Hydrolase_4"/>
    <property type="match status" value="1"/>
</dbReference>
<dbReference type="KEGG" id="nneo:PQG83_19285"/>
<proteinExistence type="predicted"/>
<accession>A0AA96GMG3</accession>
<sequence>MIHPHQKLFRLRTRDGFMMNGHLVIKEDDLDTNILETPIIIEVHGLLGNFLARGTPRLLPQALRERDISSFSINTRLAFAGQINGRGIFDETIHDIDAAVDFLTQEGFHHIFILGYSLGASMVLHWAGQRQVPNVKGLILEGTHYAIPDTQRKRLDKWESIPSYEELYAQAKSILGEDPSHSEHDEMMVIYRARGPSRSPLHDEIFTYKTWWHMMGPEAYSAMAYKQISRVTLPMLLLRGEHDPLIEAWEAEALQRIAQEAGNTFVSIKEIPRAGHDCMENPDAMLQEILHLLRPSR</sequence>
<dbReference type="Gene3D" id="3.40.50.1820">
    <property type="entry name" value="alpha/beta hydrolase"/>
    <property type="match status" value="1"/>
</dbReference>
<evidence type="ECO:0000259" key="1">
    <source>
        <dbReference type="Pfam" id="PF12146"/>
    </source>
</evidence>